<sequence length="169" mass="18458">DLPILIIKEIVGQFVDFTDTTPDMKCVAMVTSYRDLDVGRVVVVQKGTMLSITCVAKETFSLVPVHSHPVVDQKGSMQATTSVAMVIYNLKPGVNLDAAGERALMLYTICVVRGTLCHDLEVNQIVVAPRGMMLPMKCAVVETSSLKLGMIRNVVKFIDVNGERCMAIK</sequence>
<evidence type="ECO:0000313" key="2">
    <source>
        <dbReference type="Proteomes" id="UP000594262"/>
    </source>
</evidence>
<evidence type="ECO:0000313" key="1">
    <source>
        <dbReference type="EnsemblMetazoa" id="CLYHEMP001219.3"/>
    </source>
</evidence>
<dbReference type="EnsemblMetazoa" id="CLYHEMT001219.3">
    <property type="protein sequence ID" value="CLYHEMP001219.3"/>
    <property type="gene ID" value="CLYHEMG001219"/>
</dbReference>
<protein>
    <submittedName>
        <fullName evidence="1">Uncharacterized protein</fullName>
    </submittedName>
</protein>
<organism evidence="1 2">
    <name type="scientific">Clytia hemisphaerica</name>
    <dbReference type="NCBI Taxonomy" id="252671"/>
    <lineage>
        <taxon>Eukaryota</taxon>
        <taxon>Metazoa</taxon>
        <taxon>Cnidaria</taxon>
        <taxon>Hydrozoa</taxon>
        <taxon>Hydroidolina</taxon>
        <taxon>Leptothecata</taxon>
        <taxon>Obeliida</taxon>
        <taxon>Clytiidae</taxon>
        <taxon>Clytia</taxon>
    </lineage>
</organism>
<dbReference type="Proteomes" id="UP000594262">
    <property type="component" value="Unplaced"/>
</dbReference>
<dbReference type="AlphaFoldDB" id="A0A7M5WIA5"/>
<keyword evidence="2" id="KW-1185">Reference proteome</keyword>
<accession>A0A7M5WIA5</accession>
<reference evidence="1" key="1">
    <citation type="submission" date="2021-01" db="UniProtKB">
        <authorList>
            <consortium name="EnsemblMetazoa"/>
        </authorList>
    </citation>
    <scope>IDENTIFICATION</scope>
</reference>
<proteinExistence type="predicted"/>
<name>A0A7M5WIA5_9CNID</name>